<organism evidence="12 13">
    <name type="scientific">Octopus sinensis</name>
    <name type="common">East Asian common octopus</name>
    <dbReference type="NCBI Taxonomy" id="2607531"/>
    <lineage>
        <taxon>Eukaryota</taxon>
        <taxon>Metazoa</taxon>
        <taxon>Spiralia</taxon>
        <taxon>Lophotrochozoa</taxon>
        <taxon>Mollusca</taxon>
        <taxon>Cephalopoda</taxon>
        <taxon>Coleoidea</taxon>
        <taxon>Octopodiformes</taxon>
        <taxon>Octopoda</taxon>
        <taxon>Incirrata</taxon>
        <taxon>Octopodidae</taxon>
        <taxon>Octopus</taxon>
    </lineage>
</organism>
<dbReference type="SMART" id="SM00181">
    <property type="entry name" value="EGF"/>
    <property type="match status" value="4"/>
</dbReference>
<dbReference type="GO" id="GO:0042813">
    <property type="term" value="F:Wnt receptor activity"/>
    <property type="evidence" value="ECO:0007669"/>
    <property type="project" value="TreeGrafter"/>
</dbReference>
<feature type="repeat" description="LDL-receptor class B" evidence="7">
    <location>
        <begin position="502"/>
        <end position="546"/>
    </location>
</feature>
<dbReference type="InterPro" id="IPR050778">
    <property type="entry name" value="Cueball_EGF_LRP_Nidogen"/>
</dbReference>
<feature type="region of interest" description="Disordered" evidence="8">
    <location>
        <begin position="1"/>
        <end position="50"/>
    </location>
</feature>
<keyword evidence="3" id="KW-0677">Repeat</keyword>
<evidence type="ECO:0000256" key="3">
    <source>
        <dbReference type="ARBA" id="ARBA00022737"/>
    </source>
</evidence>
<dbReference type="PANTHER" id="PTHR46513:SF13">
    <property type="entry name" value="EGF-LIKE DOMAIN-CONTAINING PROTEIN"/>
    <property type="match status" value="1"/>
</dbReference>
<dbReference type="PROSITE" id="PS51120">
    <property type="entry name" value="LDLRB"/>
    <property type="match status" value="4"/>
</dbReference>
<evidence type="ECO:0000256" key="8">
    <source>
        <dbReference type="SAM" id="MobiDB-lite"/>
    </source>
</evidence>
<evidence type="ECO:0000256" key="6">
    <source>
        <dbReference type="PROSITE-ProRule" id="PRU00076"/>
    </source>
</evidence>
<dbReference type="PANTHER" id="PTHR46513">
    <property type="entry name" value="VITELLOGENIN RECEPTOR-LIKE PROTEIN-RELATED-RELATED"/>
    <property type="match status" value="1"/>
</dbReference>
<dbReference type="PROSITE" id="PS50026">
    <property type="entry name" value="EGF_3"/>
    <property type="match status" value="1"/>
</dbReference>
<evidence type="ECO:0000256" key="4">
    <source>
        <dbReference type="ARBA" id="ARBA00023157"/>
    </source>
</evidence>
<dbReference type="GO" id="GO:0017147">
    <property type="term" value="F:Wnt-protein binding"/>
    <property type="evidence" value="ECO:0007669"/>
    <property type="project" value="TreeGrafter"/>
</dbReference>
<keyword evidence="1 6" id="KW-0245">EGF-like domain</keyword>
<dbReference type="Pfam" id="PF07699">
    <property type="entry name" value="Ephrin_rec_like"/>
    <property type="match status" value="2"/>
</dbReference>
<dbReference type="SMART" id="SM01411">
    <property type="entry name" value="Ephrin_rec_like"/>
    <property type="match status" value="2"/>
</dbReference>
<protein>
    <submittedName>
        <fullName evidence="13">Low-density lipoprotein receptor-related protein 4-like isoform X1</fullName>
    </submittedName>
</protein>
<proteinExistence type="predicted"/>
<evidence type="ECO:0000313" key="12">
    <source>
        <dbReference type="Proteomes" id="UP000515154"/>
    </source>
</evidence>
<dbReference type="Pfam" id="PF00058">
    <property type="entry name" value="Ldl_recept_b"/>
    <property type="match status" value="3"/>
</dbReference>
<keyword evidence="4 6" id="KW-1015">Disulfide bond</keyword>
<keyword evidence="12" id="KW-1185">Reference proteome</keyword>
<accession>A0A6P7SV51</accession>
<feature type="transmembrane region" description="Helical" evidence="9">
    <location>
        <begin position="1697"/>
        <end position="1718"/>
    </location>
</feature>
<evidence type="ECO:0000256" key="5">
    <source>
        <dbReference type="ARBA" id="ARBA00023180"/>
    </source>
</evidence>
<dbReference type="InterPro" id="IPR003410">
    <property type="entry name" value="HYR_dom"/>
</dbReference>
<dbReference type="InterPro" id="IPR009030">
    <property type="entry name" value="Growth_fac_rcpt_cys_sf"/>
</dbReference>
<dbReference type="PROSITE" id="PS01186">
    <property type="entry name" value="EGF_2"/>
    <property type="match status" value="2"/>
</dbReference>
<feature type="disulfide bond" evidence="6">
    <location>
        <begin position="1116"/>
        <end position="1133"/>
    </location>
</feature>
<keyword evidence="5" id="KW-0325">Glycoprotein</keyword>
<dbReference type="SUPFAM" id="SSF57184">
    <property type="entry name" value="Growth factor receptor domain"/>
    <property type="match status" value="1"/>
</dbReference>
<dbReference type="InterPro" id="IPR011042">
    <property type="entry name" value="6-blade_b-propeller_TolB-like"/>
</dbReference>
<reference evidence="13" key="1">
    <citation type="submission" date="2025-08" db="UniProtKB">
        <authorList>
            <consortium name="RefSeq"/>
        </authorList>
    </citation>
    <scope>IDENTIFICATION</scope>
</reference>
<evidence type="ECO:0000256" key="2">
    <source>
        <dbReference type="ARBA" id="ARBA00022729"/>
    </source>
</evidence>
<keyword evidence="9" id="KW-0812">Transmembrane</keyword>
<evidence type="ECO:0000256" key="7">
    <source>
        <dbReference type="PROSITE-ProRule" id="PRU00461"/>
    </source>
</evidence>
<dbReference type="GO" id="GO:0005886">
    <property type="term" value="C:plasma membrane"/>
    <property type="evidence" value="ECO:0007669"/>
    <property type="project" value="TreeGrafter"/>
</dbReference>
<dbReference type="GO" id="GO:0060070">
    <property type="term" value="P:canonical Wnt signaling pathway"/>
    <property type="evidence" value="ECO:0007669"/>
    <property type="project" value="TreeGrafter"/>
</dbReference>
<dbReference type="Proteomes" id="UP000515154">
    <property type="component" value="Linkage group LG1"/>
</dbReference>
<feature type="repeat" description="LDL-receptor class B" evidence="7">
    <location>
        <begin position="271"/>
        <end position="313"/>
    </location>
</feature>
<keyword evidence="9" id="KW-0472">Membrane</keyword>
<dbReference type="Gene3D" id="2.120.10.30">
    <property type="entry name" value="TolB, C-terminal domain"/>
    <property type="match status" value="3"/>
</dbReference>
<dbReference type="SUPFAM" id="SSF63825">
    <property type="entry name" value="YWTD domain"/>
    <property type="match status" value="3"/>
</dbReference>
<name>A0A6P7SV51_9MOLL</name>
<dbReference type="SMART" id="SM00135">
    <property type="entry name" value="LY"/>
    <property type="match status" value="10"/>
</dbReference>
<keyword evidence="2" id="KW-0732">Signal</keyword>
<gene>
    <name evidence="13" type="primary">LOC115216733</name>
</gene>
<comment type="caution">
    <text evidence="6">Lacks conserved residue(s) required for the propagation of feature annotation.</text>
</comment>
<dbReference type="RefSeq" id="XP_029642142.2">
    <property type="nucleotide sequence ID" value="XM_029786282.2"/>
</dbReference>
<sequence length="1811" mass="203842">MLAALSSLDNNNNHNNNNNHSNINNNNSNNNYNNNKTSNNKFTKGKIRKRQCERRSQSLWFLPWDSCANNNSSNNSNHNNNNNSCDRNSSYCNVGERYRPEARVLGSSGPRVYTKVGPVVTMGILNTFWTIVLLVLTLADCTPATVYISNGTNILKIRKGHKKESIFSQPEGRIVGLASDIHDGLLFWSDVSESKRGIYRSYLNGSDVRLILKDVEECNGLAVNWVTNHLYWTDAKTSRIEMSNYDGRGRRILFGSDLDQPRGIIVDPMSGYVFWADQGTKQIERSQLNGNHRRVLIDSDLHWPNQLAISPATRRLYWVDGMNHMIMSCDMNGKNIKLERNTTEKTGSNVIFGLALSGNRAIISVWFQASLYSTLVEAAAASWKVESEIIGTNELFSIIVVDGSVQATVYQHPCSQPGNGGCSHLCMPKGGIKYICVCPSFGGLALSKDKKTCEVPDNLLFYTLTGTGQVGFHAVGWPVTPYLTLVGWSSNPSAITYDPIEKTVYWSDVTEHAIYTSNLDGSNRNIFLNASHGIAIVDGLAIDWLQRRLYFTNLGLDFHGVDGSTCSSHTIEMISLDGRIRQTIITDLQKPRGITIDNQNGYLYYTDWGTEPKIARAFLDGSEIEILKSEDLSSPNGLTIDNGQLYVTDSNYQNKTSGPQIWLFNMATNEWKRFPVSTDLKLPRGITQQDDTLYYTDWSTEEDTEGFIFQYNLKKSTLNKTPLITGIKPTGLHYSHRQISSEPDATCDNAACSDECIRTPADYSSERFHCSCPDSYNLILSSDKAICKEPENFLIVADLNTLKLKALDDHLDSKVHILHYGHADSSYVALVYNDLDKTLFWSDLHEGQQAIMYSLLEKTEPKVLVQVNHSIDCLALDKKHQKLYWTGYNNITGFIAEINLKHTNKPYKQLLVNLDSPRAVTIHADKNIIFWSEYGLKSGKAGVYRCHTNCHRHKTVMAEKLQWPNSLVIHKNELYVADGFHGRIYVMDFKGGKRRELLYLSKSMDHIFGLQIYEHLLFYSRWYEPSVHMVDMITGKDEIFIDHLTQPTAIVVHHPSNINESSFCNTDKNDCKGMCVPVPHNYHCTCDPGYQLTEEKCIKLDNPWEQSDEAMCPEGCPEHSFCARLIPTLHYECVCAAGFQGNGEVCKECPNNTYKSDIGNSTCLPCPNDSDSQHISASKACLCKSPSARLVDGNCEETETTSTSRPTTTVTTTTITSTTTTTTLPTTSTTTTMSTTTEPIITTRKKAANIGLPKFGNCPNGDTITVALPNQENSVYVAVTWTATDHLDKRLVLKSNIPYNEDGLHFKWLGKSERQKVIFTALDRWNQKAVCEFYVIVEDKEAPHFTYCPHNIVIKTNLLSERVVWPKPIAEDNTQLEKVVSSHQTGSDFTSGTTVVNYTAIDKTGNNATCNFSVTIIPETNCNLPKITNGRFVCGTDPPQLAMCYITCENKFGVNPLGVFTEPFNCKVLDNIHKLEEIMKTQQACLNNHHPFKVQQEFEIQFQGRCEQDDSSLHSKLSSAVTQYLEAQNHCWDVKCNFNNITVLCGPRTDGHRYKRSNYFTVTWNITINNVQRLPKTEIRSILEAFEQELAYVAELFSINVHDREYKSVPGSVKASAPYWQCKSGEMLQDEYCIPCPPGSMLNVTSQRCSFCMVGFYQDKEGQTSCKLCPDGVSAAEGATSLEYCISIPAIDEMSKFLIITTCTFGFVFLCLVIFMYLQYQRQQRKASNLKAAPTPRNTTTSVYVAPPPFPRVKPVNGSFETRDYMYVHEYEDIENASQVSKMPNPNIDALYRIPPHMQRRLASTENIYDD</sequence>
<dbReference type="KEGG" id="osn:115216733"/>
<feature type="region of interest" description="Disordered" evidence="8">
    <location>
        <begin position="1194"/>
        <end position="1235"/>
    </location>
</feature>
<evidence type="ECO:0000256" key="1">
    <source>
        <dbReference type="ARBA" id="ARBA00022536"/>
    </source>
</evidence>
<dbReference type="Gene3D" id="2.10.25.10">
    <property type="entry name" value="Laminin"/>
    <property type="match status" value="2"/>
</dbReference>
<dbReference type="InterPro" id="IPR011641">
    <property type="entry name" value="Tyr-kin_ephrin_A/B_rcpt-like"/>
</dbReference>
<feature type="compositionally biased region" description="Low complexity" evidence="8">
    <location>
        <begin position="1200"/>
        <end position="1235"/>
    </location>
</feature>
<dbReference type="FunFam" id="2.120.10.30:FF:000241">
    <property type="entry name" value="Low-density lipoprotein receptor-related protein 6"/>
    <property type="match status" value="1"/>
</dbReference>
<evidence type="ECO:0000313" key="13">
    <source>
        <dbReference type="RefSeq" id="XP_029642142.2"/>
    </source>
</evidence>
<feature type="repeat" description="LDL-receptor class B" evidence="7">
    <location>
        <begin position="228"/>
        <end position="270"/>
    </location>
</feature>
<feature type="repeat" description="LDL-receptor class B" evidence="7">
    <location>
        <begin position="601"/>
        <end position="644"/>
    </location>
</feature>
<feature type="domain" description="EGF-like" evidence="10">
    <location>
        <begin position="1108"/>
        <end position="1147"/>
    </location>
</feature>
<dbReference type="Gene3D" id="2.10.50.10">
    <property type="entry name" value="Tumor Necrosis Factor Receptor, subunit A, domain 2"/>
    <property type="match status" value="2"/>
</dbReference>
<dbReference type="InterPro" id="IPR000033">
    <property type="entry name" value="LDLR_classB_rpt"/>
</dbReference>
<evidence type="ECO:0000256" key="9">
    <source>
        <dbReference type="SAM" id="Phobius"/>
    </source>
</evidence>
<dbReference type="Pfam" id="PF02494">
    <property type="entry name" value="HYR"/>
    <property type="match status" value="1"/>
</dbReference>
<feature type="domain" description="HYR" evidence="11">
    <location>
        <begin position="1338"/>
        <end position="1418"/>
    </location>
</feature>
<feature type="compositionally biased region" description="Low complexity" evidence="8">
    <location>
        <begin position="10"/>
        <end position="40"/>
    </location>
</feature>
<keyword evidence="9" id="KW-1133">Transmembrane helix</keyword>
<evidence type="ECO:0000259" key="10">
    <source>
        <dbReference type="PROSITE" id="PS50026"/>
    </source>
</evidence>
<feature type="disulfide bond" evidence="6">
    <location>
        <begin position="1112"/>
        <end position="1122"/>
    </location>
</feature>
<dbReference type="InterPro" id="IPR000742">
    <property type="entry name" value="EGF"/>
</dbReference>
<evidence type="ECO:0000259" key="11">
    <source>
        <dbReference type="PROSITE" id="PS50825"/>
    </source>
</evidence>
<dbReference type="PROSITE" id="PS50825">
    <property type="entry name" value="HYR"/>
    <property type="match status" value="1"/>
</dbReference>